<keyword evidence="2 5" id="KW-0418">Kinase</keyword>
<evidence type="ECO:0000313" key="5">
    <source>
        <dbReference type="EMBL" id="MPY54859.1"/>
    </source>
</evidence>
<dbReference type="InterPro" id="IPR011611">
    <property type="entry name" value="PfkB_dom"/>
</dbReference>
<dbReference type="Pfam" id="PF00294">
    <property type="entry name" value="PfkB"/>
    <property type="match status" value="1"/>
</dbReference>
<feature type="region of interest" description="Disordered" evidence="3">
    <location>
        <begin position="290"/>
        <end position="320"/>
    </location>
</feature>
<dbReference type="InterPro" id="IPR029056">
    <property type="entry name" value="Ribokinase-like"/>
</dbReference>
<dbReference type="GO" id="GO:0016301">
    <property type="term" value="F:kinase activity"/>
    <property type="evidence" value="ECO:0007669"/>
    <property type="project" value="UniProtKB-KW"/>
</dbReference>
<dbReference type="SUPFAM" id="SSF53613">
    <property type="entry name" value="Ribokinase-like"/>
    <property type="match status" value="1"/>
</dbReference>
<dbReference type="AlphaFoldDB" id="A0A5N8X5X4"/>
<dbReference type="Proteomes" id="UP000373149">
    <property type="component" value="Unassembled WGS sequence"/>
</dbReference>
<keyword evidence="6" id="KW-1185">Reference proteome</keyword>
<evidence type="ECO:0000313" key="6">
    <source>
        <dbReference type="Proteomes" id="UP000373149"/>
    </source>
</evidence>
<organism evidence="5 6">
    <name type="scientific">Streptomyces acidicola</name>
    <dbReference type="NCBI Taxonomy" id="2596892"/>
    <lineage>
        <taxon>Bacteria</taxon>
        <taxon>Bacillati</taxon>
        <taxon>Actinomycetota</taxon>
        <taxon>Actinomycetes</taxon>
        <taxon>Kitasatosporales</taxon>
        <taxon>Streptomycetaceae</taxon>
        <taxon>Streptomyces</taxon>
    </lineage>
</organism>
<name>A0A5N8X5X4_9ACTN</name>
<evidence type="ECO:0000259" key="4">
    <source>
        <dbReference type="Pfam" id="PF00294"/>
    </source>
</evidence>
<dbReference type="PANTHER" id="PTHR10584:SF166">
    <property type="entry name" value="RIBOKINASE"/>
    <property type="match status" value="1"/>
</dbReference>
<sequence length="320" mass="33214">MARARRGSPMAAMALFCGDIAFDVALRVPRFADADQKMHAFENLVSAGGVAANSAVACARQGVTTALLAVVGDDVLGAYAIDFLAARGVDVTGVTTTPGMTAVSVCTLAEEDGEKRLVYTSSVSQYPPPERLRDAELDGVDWIHTSCLHPEAAAVLAERARAADIPMSIDLEPSALAHGAEALAPALYEAEVVFLNERATAEIGDIHAFCARHRLKLVVCTRGSHGAALTDGSSEITVAPPPTGPIVDTTGAGDCLAGVYIARSLSGSDPSSALRASVASATHACRHLGAQGGYPDRETTDELLASGWLREPGTPREPRA</sequence>
<reference evidence="5 6" key="1">
    <citation type="submission" date="2019-09" db="EMBL/GenBank/DDBJ databases">
        <authorList>
            <person name="Duangmal K."/>
            <person name="Teo W.F.A."/>
            <person name="Lipun K."/>
        </authorList>
    </citation>
    <scope>NUCLEOTIDE SEQUENCE [LARGE SCALE GENOMIC DNA]</scope>
    <source>
        <strain evidence="5 6">K1PN6</strain>
    </source>
</reference>
<gene>
    <name evidence="5" type="ORF">FPZ41_42440</name>
</gene>
<evidence type="ECO:0000256" key="3">
    <source>
        <dbReference type="SAM" id="MobiDB-lite"/>
    </source>
</evidence>
<accession>A0A5N8X5X4</accession>
<evidence type="ECO:0000256" key="2">
    <source>
        <dbReference type="ARBA" id="ARBA00022777"/>
    </source>
</evidence>
<evidence type="ECO:0000256" key="1">
    <source>
        <dbReference type="ARBA" id="ARBA00022679"/>
    </source>
</evidence>
<proteinExistence type="predicted"/>
<feature type="domain" description="Carbohydrate kinase PfkB" evidence="4">
    <location>
        <begin position="16"/>
        <end position="296"/>
    </location>
</feature>
<protein>
    <submittedName>
        <fullName evidence="5">Carbohydrate kinase family protein</fullName>
    </submittedName>
</protein>
<dbReference type="EMBL" id="VMNX01000329">
    <property type="protein sequence ID" value="MPY54859.1"/>
    <property type="molecule type" value="Genomic_DNA"/>
</dbReference>
<dbReference type="Gene3D" id="3.40.1190.20">
    <property type="match status" value="1"/>
</dbReference>
<comment type="caution">
    <text evidence="5">The sequence shown here is derived from an EMBL/GenBank/DDBJ whole genome shotgun (WGS) entry which is preliminary data.</text>
</comment>
<dbReference type="PANTHER" id="PTHR10584">
    <property type="entry name" value="SUGAR KINASE"/>
    <property type="match status" value="1"/>
</dbReference>
<keyword evidence="1" id="KW-0808">Transferase</keyword>